<keyword evidence="5 8" id="KW-0521">NADP</keyword>
<reference evidence="10" key="1">
    <citation type="journal article" date="2014" name="Int. J. Syst. Evol. Microbiol.">
        <title>Complete genome of a new Firmicutes species belonging to the dominant human colonic microbiota ('Ruminococcus bicirculans') reveals two chromosomes and a selective capacity to utilize plant glucans.</title>
        <authorList>
            <consortium name="NISC Comparative Sequencing Program"/>
            <person name="Wegmann U."/>
            <person name="Louis P."/>
            <person name="Goesmann A."/>
            <person name="Henrissat B."/>
            <person name="Duncan S.H."/>
            <person name="Flint H.J."/>
        </authorList>
    </citation>
    <scope>NUCLEOTIDE SEQUENCE</scope>
    <source>
        <strain evidence="10">NBRC 103855</strain>
    </source>
</reference>
<evidence type="ECO:0000256" key="8">
    <source>
        <dbReference type="PIRNR" id="PIRNR000232"/>
    </source>
</evidence>
<keyword evidence="7 8" id="KW-0520">NAD</keyword>
<dbReference type="InterPro" id="IPR052530">
    <property type="entry name" value="NAD(P)H_nitroreductase"/>
</dbReference>
<keyword evidence="4 8" id="KW-0288">FMN</keyword>
<evidence type="ECO:0000313" key="10">
    <source>
        <dbReference type="EMBL" id="GLQ08304.1"/>
    </source>
</evidence>
<dbReference type="InterPro" id="IPR029479">
    <property type="entry name" value="Nitroreductase"/>
</dbReference>
<evidence type="ECO:0000256" key="4">
    <source>
        <dbReference type="ARBA" id="ARBA00022643"/>
    </source>
</evidence>
<sequence>MTLSPNEAALRLLETRRSVPTSQLADPAPSEAELARILTIATRVPDHGALTPWRFIIFSGAARHQVGQRLSAVYRLEKQDMPPERLEKFAGIMTRVFTYAPLVILIVSSPAPDAKIALREQELSAGAVAMNLLNAAHASGYGAILLTGWAAESRGAADIYGLAPHEHIAGIVHIGTPTDIPADRPRPDLADLVTHWTAPE</sequence>
<dbReference type="PANTHER" id="PTHR43821:SF1">
    <property type="entry name" value="NAD(P)H NITROREDUCTASE YDJA-RELATED"/>
    <property type="match status" value="1"/>
</dbReference>
<dbReference type="InterPro" id="IPR026021">
    <property type="entry name" value="YdjA-like"/>
</dbReference>
<keyword evidence="11" id="KW-1185">Reference proteome</keyword>
<organism evidence="10 11">
    <name type="scientific">Devosia yakushimensis</name>
    <dbReference type="NCBI Taxonomy" id="470028"/>
    <lineage>
        <taxon>Bacteria</taxon>
        <taxon>Pseudomonadati</taxon>
        <taxon>Pseudomonadota</taxon>
        <taxon>Alphaproteobacteria</taxon>
        <taxon>Hyphomicrobiales</taxon>
        <taxon>Devosiaceae</taxon>
        <taxon>Devosia</taxon>
    </lineage>
</organism>
<keyword evidence="3 8" id="KW-0285">Flavoprotein</keyword>
<dbReference type="RefSeq" id="WP_284387161.1">
    <property type="nucleotide sequence ID" value="NZ_BSNG01000001.1"/>
</dbReference>
<dbReference type="Gene3D" id="3.40.109.10">
    <property type="entry name" value="NADH Oxidase"/>
    <property type="match status" value="1"/>
</dbReference>
<evidence type="ECO:0000256" key="1">
    <source>
        <dbReference type="ARBA" id="ARBA00001917"/>
    </source>
</evidence>
<protein>
    <recommendedName>
        <fullName evidence="8">Putative NAD(P)H nitroreductase</fullName>
        <ecNumber evidence="8">1.-.-.-</ecNumber>
    </recommendedName>
</protein>
<comment type="cofactor">
    <cofactor evidence="1 8">
        <name>FMN</name>
        <dbReference type="ChEBI" id="CHEBI:58210"/>
    </cofactor>
</comment>
<gene>
    <name evidence="10" type="ORF">GCM10007913_02360</name>
</gene>
<dbReference type="CDD" id="cd02135">
    <property type="entry name" value="YdjA-like"/>
    <property type="match status" value="1"/>
</dbReference>
<feature type="domain" description="Nitroreductase" evidence="9">
    <location>
        <begin position="14"/>
        <end position="175"/>
    </location>
</feature>
<dbReference type="InterPro" id="IPR000415">
    <property type="entry name" value="Nitroreductase-like"/>
</dbReference>
<accession>A0ABQ5UAQ6</accession>
<name>A0ABQ5UAQ6_9HYPH</name>
<comment type="similarity">
    <text evidence="2 8">Belongs to the nitroreductase family.</text>
</comment>
<dbReference type="SUPFAM" id="SSF55469">
    <property type="entry name" value="FMN-dependent nitroreductase-like"/>
    <property type="match status" value="1"/>
</dbReference>
<evidence type="ECO:0000256" key="2">
    <source>
        <dbReference type="ARBA" id="ARBA00007118"/>
    </source>
</evidence>
<reference evidence="10" key="2">
    <citation type="submission" date="2023-01" db="EMBL/GenBank/DDBJ databases">
        <title>Draft genome sequence of Devosia yakushimensis strain NBRC 103855.</title>
        <authorList>
            <person name="Sun Q."/>
            <person name="Mori K."/>
        </authorList>
    </citation>
    <scope>NUCLEOTIDE SEQUENCE</scope>
    <source>
        <strain evidence="10">NBRC 103855</strain>
    </source>
</reference>
<dbReference type="EMBL" id="BSNG01000001">
    <property type="protein sequence ID" value="GLQ08304.1"/>
    <property type="molecule type" value="Genomic_DNA"/>
</dbReference>
<evidence type="ECO:0000313" key="11">
    <source>
        <dbReference type="Proteomes" id="UP001161406"/>
    </source>
</evidence>
<dbReference type="PIRSF" id="PIRSF000232">
    <property type="entry name" value="YdjA"/>
    <property type="match status" value="1"/>
</dbReference>
<evidence type="ECO:0000259" key="9">
    <source>
        <dbReference type="Pfam" id="PF00881"/>
    </source>
</evidence>
<evidence type="ECO:0000256" key="3">
    <source>
        <dbReference type="ARBA" id="ARBA00022630"/>
    </source>
</evidence>
<dbReference type="Proteomes" id="UP001161406">
    <property type="component" value="Unassembled WGS sequence"/>
</dbReference>
<proteinExistence type="inferred from homology"/>
<dbReference type="EC" id="1.-.-.-" evidence="8"/>
<dbReference type="Pfam" id="PF00881">
    <property type="entry name" value="Nitroreductase"/>
    <property type="match status" value="1"/>
</dbReference>
<evidence type="ECO:0000256" key="6">
    <source>
        <dbReference type="ARBA" id="ARBA00023002"/>
    </source>
</evidence>
<keyword evidence="6 8" id="KW-0560">Oxidoreductase</keyword>
<dbReference type="PANTHER" id="PTHR43821">
    <property type="entry name" value="NAD(P)H NITROREDUCTASE YDJA-RELATED"/>
    <property type="match status" value="1"/>
</dbReference>
<comment type="caution">
    <text evidence="10">The sequence shown here is derived from an EMBL/GenBank/DDBJ whole genome shotgun (WGS) entry which is preliminary data.</text>
</comment>
<evidence type="ECO:0000256" key="5">
    <source>
        <dbReference type="ARBA" id="ARBA00022857"/>
    </source>
</evidence>
<evidence type="ECO:0000256" key="7">
    <source>
        <dbReference type="ARBA" id="ARBA00023027"/>
    </source>
</evidence>